<dbReference type="Pfam" id="PF16267">
    <property type="entry name" value="DUF4920"/>
    <property type="match status" value="1"/>
</dbReference>
<dbReference type="InterPro" id="IPR032577">
    <property type="entry name" value="DUF4920"/>
</dbReference>
<keyword evidence="2" id="KW-1185">Reference proteome</keyword>
<proteinExistence type="predicted"/>
<organism evidence="1 2">
    <name type="scientific">Robiginitalea aurantiaca</name>
    <dbReference type="NCBI Taxonomy" id="3056915"/>
    <lineage>
        <taxon>Bacteria</taxon>
        <taxon>Pseudomonadati</taxon>
        <taxon>Bacteroidota</taxon>
        <taxon>Flavobacteriia</taxon>
        <taxon>Flavobacteriales</taxon>
        <taxon>Flavobacteriaceae</taxon>
        <taxon>Robiginitalea</taxon>
    </lineage>
</organism>
<accession>A0ABT7WD76</accession>
<dbReference type="PROSITE" id="PS51257">
    <property type="entry name" value="PROKAR_LIPOPROTEIN"/>
    <property type="match status" value="1"/>
</dbReference>
<name>A0ABT7WD76_9FLAO</name>
<sequence length="167" mass="18547">MKYFNIFLIIFSLLFGCKEVKTEMKTPTEAEESPSFVLAGAPLTDGVIYEQSELGQVFADLKPGDSLSTRFEAEVAEVCQAKGCWMRVNLPNDESVMVRFKDYGFFVPKDISGKTVVVEGRAFISEVDEDERRHLAEDAGASDSLIAQIRGSEFENGFEATGVRILQ</sequence>
<reference evidence="1" key="1">
    <citation type="submission" date="2023-06" db="EMBL/GenBank/DDBJ databases">
        <title>Robiginitalea aurantiacus sp. nov. and Algoriphagus sediminis sp. nov., isolated from coastal sediment.</title>
        <authorList>
            <person name="Zhou Z.Y."/>
            <person name="An J."/>
            <person name="Jia Y.W."/>
            <person name="Du Z.J."/>
        </authorList>
    </citation>
    <scope>NUCLEOTIDE SEQUENCE</scope>
    <source>
        <strain evidence="1">M39</strain>
    </source>
</reference>
<dbReference type="RefSeq" id="WP_289724212.1">
    <property type="nucleotide sequence ID" value="NZ_JAUDUY010000002.1"/>
</dbReference>
<gene>
    <name evidence="1" type="ORF">QU605_05165</name>
</gene>
<dbReference type="Proteomes" id="UP001174839">
    <property type="component" value="Unassembled WGS sequence"/>
</dbReference>
<dbReference type="EMBL" id="JAUDUY010000002">
    <property type="protein sequence ID" value="MDM9630848.1"/>
    <property type="molecule type" value="Genomic_DNA"/>
</dbReference>
<evidence type="ECO:0000313" key="2">
    <source>
        <dbReference type="Proteomes" id="UP001174839"/>
    </source>
</evidence>
<comment type="caution">
    <text evidence="1">The sequence shown here is derived from an EMBL/GenBank/DDBJ whole genome shotgun (WGS) entry which is preliminary data.</text>
</comment>
<evidence type="ECO:0000313" key="1">
    <source>
        <dbReference type="EMBL" id="MDM9630848.1"/>
    </source>
</evidence>
<protein>
    <submittedName>
        <fullName evidence="1">DUF4920 domain-containing protein</fullName>
    </submittedName>
</protein>